<gene>
    <name evidence="6" type="primary">gcvA</name>
    <name evidence="6" type="ORF">ACFOGJ_20580</name>
</gene>
<dbReference type="Gene3D" id="1.10.10.10">
    <property type="entry name" value="Winged helix-like DNA-binding domain superfamily/Winged helix DNA-binding domain"/>
    <property type="match status" value="1"/>
</dbReference>
<organism evidence="6 7">
    <name type="scientific">Marinibaculum pumilum</name>
    <dbReference type="NCBI Taxonomy" id="1766165"/>
    <lineage>
        <taxon>Bacteria</taxon>
        <taxon>Pseudomonadati</taxon>
        <taxon>Pseudomonadota</taxon>
        <taxon>Alphaproteobacteria</taxon>
        <taxon>Rhodospirillales</taxon>
        <taxon>Rhodospirillaceae</taxon>
        <taxon>Marinibaculum</taxon>
    </lineage>
</organism>
<comment type="similarity">
    <text evidence="1">Belongs to the LysR transcriptional regulatory family.</text>
</comment>
<dbReference type="InterPro" id="IPR036388">
    <property type="entry name" value="WH-like_DNA-bd_sf"/>
</dbReference>
<evidence type="ECO:0000313" key="6">
    <source>
        <dbReference type="EMBL" id="MFC3229657.1"/>
    </source>
</evidence>
<protein>
    <submittedName>
        <fullName evidence="6">Transcriptional regulator GcvA</fullName>
    </submittedName>
</protein>
<accession>A0ABV7L4W9</accession>
<dbReference type="Pfam" id="PF00126">
    <property type="entry name" value="HTH_1"/>
    <property type="match status" value="1"/>
</dbReference>
<dbReference type="Proteomes" id="UP001595528">
    <property type="component" value="Unassembled WGS sequence"/>
</dbReference>
<keyword evidence="2" id="KW-0805">Transcription regulation</keyword>
<dbReference type="RefSeq" id="WP_379904069.1">
    <property type="nucleotide sequence ID" value="NZ_JBHRTR010000034.1"/>
</dbReference>
<evidence type="ECO:0000256" key="4">
    <source>
        <dbReference type="ARBA" id="ARBA00023163"/>
    </source>
</evidence>
<dbReference type="SUPFAM" id="SSF46785">
    <property type="entry name" value="Winged helix' DNA-binding domain"/>
    <property type="match status" value="1"/>
</dbReference>
<evidence type="ECO:0000313" key="7">
    <source>
        <dbReference type="Proteomes" id="UP001595528"/>
    </source>
</evidence>
<reference evidence="7" key="1">
    <citation type="journal article" date="2019" name="Int. J. Syst. Evol. Microbiol.">
        <title>The Global Catalogue of Microorganisms (GCM) 10K type strain sequencing project: providing services to taxonomists for standard genome sequencing and annotation.</title>
        <authorList>
            <consortium name="The Broad Institute Genomics Platform"/>
            <consortium name="The Broad Institute Genome Sequencing Center for Infectious Disease"/>
            <person name="Wu L."/>
            <person name="Ma J."/>
        </authorList>
    </citation>
    <scope>NUCLEOTIDE SEQUENCE [LARGE SCALE GENOMIC DNA]</scope>
    <source>
        <strain evidence="7">KCTC 42964</strain>
    </source>
</reference>
<dbReference type="PANTHER" id="PTHR30537:SF26">
    <property type="entry name" value="GLYCINE CLEAVAGE SYSTEM TRANSCRIPTIONAL ACTIVATOR"/>
    <property type="match status" value="1"/>
</dbReference>
<proteinExistence type="inferred from homology"/>
<dbReference type="InterPro" id="IPR000847">
    <property type="entry name" value="LysR_HTH_N"/>
</dbReference>
<dbReference type="InterPro" id="IPR036390">
    <property type="entry name" value="WH_DNA-bd_sf"/>
</dbReference>
<dbReference type="EMBL" id="JBHRTR010000034">
    <property type="protein sequence ID" value="MFC3229657.1"/>
    <property type="molecule type" value="Genomic_DNA"/>
</dbReference>
<dbReference type="PANTHER" id="PTHR30537">
    <property type="entry name" value="HTH-TYPE TRANSCRIPTIONAL REGULATOR"/>
    <property type="match status" value="1"/>
</dbReference>
<dbReference type="CDD" id="cd08432">
    <property type="entry name" value="PBP2_GcdR_TrpI_HvrB_AmpR_like"/>
    <property type="match status" value="1"/>
</dbReference>
<dbReference type="PROSITE" id="PS50931">
    <property type="entry name" value="HTH_LYSR"/>
    <property type="match status" value="1"/>
</dbReference>
<comment type="caution">
    <text evidence="6">The sequence shown here is derived from an EMBL/GenBank/DDBJ whole genome shotgun (WGS) entry which is preliminary data.</text>
</comment>
<feature type="domain" description="HTH lysR-type" evidence="5">
    <location>
        <begin position="6"/>
        <end position="63"/>
    </location>
</feature>
<keyword evidence="7" id="KW-1185">Reference proteome</keyword>
<evidence type="ECO:0000256" key="3">
    <source>
        <dbReference type="ARBA" id="ARBA00023125"/>
    </source>
</evidence>
<dbReference type="Gene3D" id="3.40.190.10">
    <property type="entry name" value="Periplasmic binding protein-like II"/>
    <property type="match status" value="2"/>
</dbReference>
<dbReference type="InterPro" id="IPR058163">
    <property type="entry name" value="LysR-type_TF_proteobact-type"/>
</dbReference>
<keyword evidence="3" id="KW-0238">DNA-binding</keyword>
<evidence type="ECO:0000256" key="2">
    <source>
        <dbReference type="ARBA" id="ARBA00023015"/>
    </source>
</evidence>
<dbReference type="NCBIfam" id="NF008352">
    <property type="entry name" value="PRK11139.1"/>
    <property type="match status" value="1"/>
</dbReference>
<dbReference type="SUPFAM" id="SSF53850">
    <property type="entry name" value="Periplasmic binding protein-like II"/>
    <property type="match status" value="1"/>
</dbReference>
<name>A0ABV7L4W9_9PROT</name>
<evidence type="ECO:0000259" key="5">
    <source>
        <dbReference type="PROSITE" id="PS50931"/>
    </source>
</evidence>
<dbReference type="PRINTS" id="PR00039">
    <property type="entry name" value="HTHLYSR"/>
</dbReference>
<dbReference type="InterPro" id="IPR005119">
    <property type="entry name" value="LysR_subst-bd"/>
</dbReference>
<dbReference type="Pfam" id="PF03466">
    <property type="entry name" value="LysR_substrate"/>
    <property type="match status" value="1"/>
</dbReference>
<sequence>MARRLPPLSCLRAFDAAARLGSFKAAAEELLLTPSAVSRSIQVLEDWLGAPLFLRGNRSIALTDAGAAYAGQVRQALDQLAAATDAVPGRHGPARLHLSGAPTFTRTWLMPRLARFRAEHPRIEILLDAAHRQVDLPRDEVDLAIRMGSPPWPGVEAQQLAAEELVPVCAPFLASRLQVPDDLADVPLLHVANIATDWSWWLAAREVALPPDAPAPMRFDTVQLALDAAAQGLGVALGRRPVVDPELEAGRLTAVLGPPVAAGSGYWLLWQPEAARRPEVRAFLNWIRLDIAAEPAAAAEG</sequence>
<evidence type="ECO:0000256" key="1">
    <source>
        <dbReference type="ARBA" id="ARBA00009437"/>
    </source>
</evidence>
<keyword evidence="4" id="KW-0804">Transcription</keyword>